<gene>
    <name evidence="1" type="ORF">E6Q60_07385</name>
</gene>
<organism evidence="1 2">
    <name type="scientific">Nitrosomonas oligotropha</name>
    <dbReference type="NCBI Taxonomy" id="42354"/>
    <lineage>
        <taxon>Bacteria</taxon>
        <taxon>Pseudomonadati</taxon>
        <taxon>Pseudomonadota</taxon>
        <taxon>Betaproteobacteria</taxon>
        <taxon>Nitrosomonadales</taxon>
        <taxon>Nitrosomonadaceae</taxon>
        <taxon>Nitrosomonas</taxon>
    </lineage>
</organism>
<dbReference type="EMBL" id="SSFX01000052">
    <property type="protein sequence ID" value="TXI28379.1"/>
    <property type="molecule type" value="Genomic_DNA"/>
</dbReference>
<evidence type="ECO:0008006" key="3">
    <source>
        <dbReference type="Google" id="ProtNLM"/>
    </source>
</evidence>
<comment type="caution">
    <text evidence="1">The sequence shown here is derived from an EMBL/GenBank/DDBJ whole genome shotgun (WGS) entry which is preliminary data.</text>
</comment>
<proteinExistence type="predicted"/>
<reference evidence="1 2" key="1">
    <citation type="submission" date="2018-09" db="EMBL/GenBank/DDBJ databases">
        <title>Metagenome Assembled Genomes from an Advanced Water Purification Facility.</title>
        <authorList>
            <person name="Stamps B.W."/>
            <person name="Spear J.R."/>
        </authorList>
    </citation>
    <scope>NUCLEOTIDE SEQUENCE [LARGE SCALE GENOMIC DNA]</scope>
    <source>
        <strain evidence="1">Bin_54_1</strain>
    </source>
</reference>
<dbReference type="AlphaFoldDB" id="A0A5C7VTJ2"/>
<protein>
    <recommendedName>
        <fullName evidence="3">Guanylate cyclase domain-containing protein</fullName>
    </recommendedName>
</protein>
<dbReference type="Proteomes" id="UP000321055">
    <property type="component" value="Unassembled WGS sequence"/>
</dbReference>
<name>A0A5C7VTJ2_9PROT</name>
<accession>A0A5C7VTJ2</accession>
<evidence type="ECO:0000313" key="2">
    <source>
        <dbReference type="Proteomes" id="UP000321055"/>
    </source>
</evidence>
<sequence>MDKRWAIYIDIEGFSALYPDGDGALWALNRLILAIHRIGKNVFPESPDRLFAHQLGDGFLIISDFHEENLDRAASIAILLMKYITRFGVFARATIAEGDLSDITGCYPDEVMNDCDEDTFISSMGEGLMTIFPVMGAALINAVGIDKISPKGPLFTMPSAYKERLSSLFIIRDIPDAEIITLDWIHTEFERLVEIRDKAILEYPNQKELESFVRDYITKHKNKLTSEWIASCSTYLGVVNI</sequence>
<evidence type="ECO:0000313" key="1">
    <source>
        <dbReference type="EMBL" id="TXI28379.1"/>
    </source>
</evidence>